<evidence type="ECO:0000256" key="1">
    <source>
        <dbReference type="ARBA" id="ARBA00023125"/>
    </source>
</evidence>
<accession>A0A1H6D9K8</accession>
<keyword evidence="5" id="KW-1185">Reference proteome</keyword>
<dbReference type="PRINTS" id="PR00455">
    <property type="entry name" value="HTHTETR"/>
</dbReference>
<evidence type="ECO:0000313" key="4">
    <source>
        <dbReference type="EMBL" id="SEG81872.1"/>
    </source>
</evidence>
<dbReference type="Pfam" id="PF00440">
    <property type="entry name" value="TetR_N"/>
    <property type="match status" value="1"/>
</dbReference>
<name>A0A1H6D9K8_9ACTN</name>
<evidence type="ECO:0000259" key="3">
    <source>
        <dbReference type="PROSITE" id="PS50977"/>
    </source>
</evidence>
<feature type="DNA-binding region" description="H-T-H motif" evidence="2">
    <location>
        <begin position="28"/>
        <end position="47"/>
    </location>
</feature>
<dbReference type="RefSeq" id="WP_103941526.1">
    <property type="nucleotide sequence ID" value="NZ_FNVO01000014.1"/>
</dbReference>
<dbReference type="InterPro" id="IPR009057">
    <property type="entry name" value="Homeodomain-like_sf"/>
</dbReference>
<reference evidence="5" key="1">
    <citation type="submission" date="2016-10" db="EMBL/GenBank/DDBJ databases">
        <authorList>
            <person name="Varghese N."/>
            <person name="Submissions S."/>
        </authorList>
    </citation>
    <scope>NUCLEOTIDE SEQUENCE [LARGE SCALE GENOMIC DNA]</scope>
    <source>
        <strain evidence="5">DSM 43163</strain>
    </source>
</reference>
<dbReference type="InterPro" id="IPR001647">
    <property type="entry name" value="HTH_TetR"/>
</dbReference>
<evidence type="ECO:0000256" key="2">
    <source>
        <dbReference type="PROSITE-ProRule" id="PRU00335"/>
    </source>
</evidence>
<dbReference type="PANTHER" id="PTHR30055">
    <property type="entry name" value="HTH-TYPE TRANSCRIPTIONAL REGULATOR RUTR"/>
    <property type="match status" value="1"/>
</dbReference>
<keyword evidence="1 2" id="KW-0238">DNA-binding</keyword>
<organism evidence="4 5">
    <name type="scientific">Thermomonospora echinospora</name>
    <dbReference type="NCBI Taxonomy" id="1992"/>
    <lineage>
        <taxon>Bacteria</taxon>
        <taxon>Bacillati</taxon>
        <taxon>Actinomycetota</taxon>
        <taxon>Actinomycetes</taxon>
        <taxon>Streptosporangiales</taxon>
        <taxon>Thermomonosporaceae</taxon>
        <taxon>Thermomonospora</taxon>
    </lineage>
</organism>
<dbReference type="InterPro" id="IPR041583">
    <property type="entry name" value="TetR_C_31"/>
</dbReference>
<dbReference type="PANTHER" id="PTHR30055:SF231">
    <property type="entry name" value="TRANSCRIPTIONAL REGULATORY PROTEIN (PROBABLY DEOR-FAMILY)-RELATED"/>
    <property type="match status" value="1"/>
</dbReference>
<protein>
    <submittedName>
        <fullName evidence="4">Regulatory protein, tetR family</fullName>
    </submittedName>
</protein>
<evidence type="ECO:0000313" key="5">
    <source>
        <dbReference type="Proteomes" id="UP000236723"/>
    </source>
</evidence>
<dbReference type="PROSITE" id="PS50977">
    <property type="entry name" value="HTH_TETR_2"/>
    <property type="match status" value="1"/>
</dbReference>
<dbReference type="Gene3D" id="1.10.357.10">
    <property type="entry name" value="Tetracycline Repressor, domain 2"/>
    <property type="match status" value="1"/>
</dbReference>
<dbReference type="SUPFAM" id="SSF46689">
    <property type="entry name" value="Homeodomain-like"/>
    <property type="match status" value="1"/>
</dbReference>
<dbReference type="Pfam" id="PF17940">
    <property type="entry name" value="TetR_C_31"/>
    <property type="match status" value="1"/>
</dbReference>
<dbReference type="GO" id="GO:0003700">
    <property type="term" value="F:DNA-binding transcription factor activity"/>
    <property type="evidence" value="ECO:0007669"/>
    <property type="project" value="TreeGrafter"/>
</dbReference>
<proteinExistence type="predicted"/>
<dbReference type="AlphaFoldDB" id="A0A1H6D9K8"/>
<dbReference type="InterPro" id="IPR050109">
    <property type="entry name" value="HTH-type_TetR-like_transc_reg"/>
</dbReference>
<feature type="domain" description="HTH tetR-type" evidence="3">
    <location>
        <begin position="5"/>
        <end position="65"/>
    </location>
</feature>
<dbReference type="OrthoDB" id="7506349at2"/>
<sequence>MRQNTARRTALLDAAIEVLAKEGSRGLTLRAVDKEAGVPTGTTTNYFANRAELLRQIMARTHERLTPDPAALAETMKAKPTPELTATLLRQLLDRMRADRSSHLAMLELRLEATRRPELQEDLTRTFTAMLEANIAWHLDAGLPGDHDTVLLLYIAMLGVIVDDLTVPGLLEPYGIEKIIDVLVQRSLPRQQPTT</sequence>
<dbReference type="Proteomes" id="UP000236723">
    <property type="component" value="Unassembled WGS sequence"/>
</dbReference>
<gene>
    <name evidence="4" type="ORF">SAMN04489712_114163</name>
</gene>
<dbReference type="EMBL" id="FNVO01000014">
    <property type="protein sequence ID" value="SEG81872.1"/>
    <property type="molecule type" value="Genomic_DNA"/>
</dbReference>
<dbReference type="GO" id="GO:0000976">
    <property type="term" value="F:transcription cis-regulatory region binding"/>
    <property type="evidence" value="ECO:0007669"/>
    <property type="project" value="TreeGrafter"/>
</dbReference>